<keyword evidence="2" id="KW-0808">Transferase</keyword>
<dbReference type="PIRSF" id="PIRSF006221">
    <property type="entry name" value="Ketosamine-3-kinase"/>
    <property type="match status" value="1"/>
</dbReference>
<organism evidence="3 4">
    <name type="scientific">Spirochaeta isovalerica</name>
    <dbReference type="NCBI Taxonomy" id="150"/>
    <lineage>
        <taxon>Bacteria</taxon>
        <taxon>Pseudomonadati</taxon>
        <taxon>Spirochaetota</taxon>
        <taxon>Spirochaetia</taxon>
        <taxon>Spirochaetales</taxon>
        <taxon>Spirochaetaceae</taxon>
        <taxon>Spirochaeta</taxon>
    </lineage>
</organism>
<proteinExistence type="inferred from homology"/>
<dbReference type="Gene3D" id="3.30.200.20">
    <property type="entry name" value="Phosphorylase Kinase, domain 1"/>
    <property type="match status" value="1"/>
</dbReference>
<evidence type="ECO:0000256" key="2">
    <source>
        <dbReference type="PIRNR" id="PIRNR006221"/>
    </source>
</evidence>
<sequence>MPVGEYPSLSAAVEDLFPGDKLAGRAPGGGGGCINSVSKIILKSGKVLFLKENDRAPSSMFREEARGLQSLNDAFPLKVPAPLALGREKASSFLLLEYVMSGSKGSGFWGRFGRALAQMHRQGKGESFGYDSDNFIGSTPQINDRMSRWTDFFAEKRLMFQIELARSSRLADSSMSRGVLSICRRIGDLLPEPDYPSLLHGDLWSGNFMVDDRGEAVLIDPAVYYGHREADLAMTELFGGYNREFYRAYEEEFPLVPGYGERRDLYNLYHMLNHLNLFGSSYSGSVRSIISRYS</sequence>
<accession>A0A841RFP7</accession>
<dbReference type="SUPFAM" id="SSF56112">
    <property type="entry name" value="Protein kinase-like (PK-like)"/>
    <property type="match status" value="1"/>
</dbReference>
<evidence type="ECO:0000313" key="3">
    <source>
        <dbReference type="EMBL" id="MBB6481629.1"/>
    </source>
</evidence>
<evidence type="ECO:0000256" key="1">
    <source>
        <dbReference type="ARBA" id="ARBA00009460"/>
    </source>
</evidence>
<comment type="similarity">
    <text evidence="1 2">Belongs to the fructosamine kinase family.</text>
</comment>
<reference evidence="3 4" key="1">
    <citation type="submission" date="2020-08" db="EMBL/GenBank/DDBJ databases">
        <title>Genomic Encyclopedia of Type Strains, Phase IV (KMG-IV): sequencing the most valuable type-strain genomes for metagenomic binning, comparative biology and taxonomic classification.</title>
        <authorList>
            <person name="Goeker M."/>
        </authorList>
    </citation>
    <scope>NUCLEOTIDE SEQUENCE [LARGE SCALE GENOMIC DNA]</scope>
    <source>
        <strain evidence="3 4">DSM 2461</strain>
    </source>
</reference>
<dbReference type="Gene3D" id="3.90.1200.10">
    <property type="match status" value="1"/>
</dbReference>
<dbReference type="EMBL" id="JACHGJ010000007">
    <property type="protein sequence ID" value="MBB6481629.1"/>
    <property type="molecule type" value="Genomic_DNA"/>
</dbReference>
<dbReference type="AlphaFoldDB" id="A0A841RFP7"/>
<dbReference type="Pfam" id="PF03881">
    <property type="entry name" value="Fructosamin_kin"/>
    <property type="match status" value="1"/>
</dbReference>
<dbReference type="InterPro" id="IPR011009">
    <property type="entry name" value="Kinase-like_dom_sf"/>
</dbReference>
<gene>
    <name evidence="3" type="ORF">HNR50_003309</name>
</gene>
<dbReference type="GO" id="GO:0016301">
    <property type="term" value="F:kinase activity"/>
    <property type="evidence" value="ECO:0007669"/>
    <property type="project" value="UniProtKB-UniRule"/>
</dbReference>
<keyword evidence="4" id="KW-1185">Reference proteome</keyword>
<dbReference type="Proteomes" id="UP000587760">
    <property type="component" value="Unassembled WGS sequence"/>
</dbReference>
<protein>
    <submittedName>
        <fullName evidence="3">Fructosamine-3-kinase</fullName>
    </submittedName>
</protein>
<dbReference type="RefSeq" id="WP_184747867.1">
    <property type="nucleotide sequence ID" value="NZ_JACHGJ010000007.1"/>
</dbReference>
<dbReference type="PANTHER" id="PTHR12149">
    <property type="entry name" value="FRUCTOSAMINE 3 KINASE-RELATED PROTEIN"/>
    <property type="match status" value="1"/>
</dbReference>
<comment type="caution">
    <text evidence="3">The sequence shown here is derived from an EMBL/GenBank/DDBJ whole genome shotgun (WGS) entry which is preliminary data.</text>
</comment>
<evidence type="ECO:0000313" key="4">
    <source>
        <dbReference type="Proteomes" id="UP000587760"/>
    </source>
</evidence>
<name>A0A841RFP7_9SPIO</name>
<dbReference type="InterPro" id="IPR016477">
    <property type="entry name" value="Fructo-/Ketosamine-3-kinase"/>
</dbReference>
<dbReference type="PANTHER" id="PTHR12149:SF8">
    <property type="entry name" value="PROTEIN-RIBULOSAMINE 3-KINASE"/>
    <property type="match status" value="1"/>
</dbReference>
<keyword evidence="2 3" id="KW-0418">Kinase</keyword>